<dbReference type="InterPro" id="IPR050108">
    <property type="entry name" value="CDK"/>
</dbReference>
<comment type="caution">
    <text evidence="12">The sequence shown here is derived from an EMBL/GenBank/DDBJ whole genome shotgun (WGS) entry which is preliminary data.</text>
</comment>
<organism evidence="12 13">
    <name type="scientific">Digitaria exilis</name>
    <dbReference type="NCBI Taxonomy" id="1010633"/>
    <lineage>
        <taxon>Eukaryota</taxon>
        <taxon>Viridiplantae</taxon>
        <taxon>Streptophyta</taxon>
        <taxon>Embryophyta</taxon>
        <taxon>Tracheophyta</taxon>
        <taxon>Spermatophyta</taxon>
        <taxon>Magnoliopsida</taxon>
        <taxon>Liliopsida</taxon>
        <taxon>Poales</taxon>
        <taxon>Poaceae</taxon>
        <taxon>PACMAD clade</taxon>
        <taxon>Panicoideae</taxon>
        <taxon>Panicodae</taxon>
        <taxon>Paniceae</taxon>
        <taxon>Anthephorinae</taxon>
        <taxon>Digitaria</taxon>
    </lineage>
</organism>
<dbReference type="GO" id="GO:0005634">
    <property type="term" value="C:nucleus"/>
    <property type="evidence" value="ECO:0007669"/>
    <property type="project" value="TreeGrafter"/>
</dbReference>
<keyword evidence="4" id="KW-0808">Transferase</keyword>
<dbReference type="Gene3D" id="1.10.510.10">
    <property type="entry name" value="Transferase(Phosphotransferase) domain 1"/>
    <property type="match status" value="1"/>
</dbReference>
<dbReference type="PROSITE" id="PS50011">
    <property type="entry name" value="PROTEIN_KINASE_DOM"/>
    <property type="match status" value="1"/>
</dbReference>
<keyword evidence="13" id="KW-1185">Reference proteome</keyword>
<keyword evidence="3" id="KW-0597">Phosphoprotein</keyword>
<proteinExistence type="inferred from homology"/>
<gene>
    <name evidence="12" type="ORF">HU200_006934</name>
</gene>
<dbReference type="PANTHER" id="PTHR24056">
    <property type="entry name" value="CELL DIVISION PROTEIN KINASE"/>
    <property type="match status" value="1"/>
</dbReference>
<evidence type="ECO:0000313" key="13">
    <source>
        <dbReference type="Proteomes" id="UP000636709"/>
    </source>
</evidence>
<comment type="similarity">
    <text evidence="1">Belongs to the protein kinase superfamily. CMGC Ser/Thr protein kinase family. CDC2/CDKX subfamily.</text>
</comment>
<dbReference type="FunFam" id="1.10.510.10:FF:000559">
    <property type="entry name" value="Protein kinase domain containing protein"/>
    <property type="match status" value="1"/>
</dbReference>
<name>A0A835FP31_9POAL</name>
<evidence type="ECO:0000256" key="9">
    <source>
        <dbReference type="PROSITE-ProRule" id="PRU10141"/>
    </source>
</evidence>
<evidence type="ECO:0000313" key="12">
    <source>
        <dbReference type="EMBL" id="KAF8769097.1"/>
    </source>
</evidence>
<keyword evidence="6" id="KW-0418">Kinase</keyword>
<dbReference type="PROSITE" id="PS00107">
    <property type="entry name" value="PROTEIN_KINASE_ATP"/>
    <property type="match status" value="1"/>
</dbReference>
<dbReference type="AlphaFoldDB" id="A0A835FP31"/>
<evidence type="ECO:0000256" key="7">
    <source>
        <dbReference type="ARBA" id="ARBA00022840"/>
    </source>
</evidence>
<evidence type="ECO:0000256" key="8">
    <source>
        <dbReference type="ARBA" id="ARBA00049280"/>
    </source>
</evidence>
<keyword evidence="10" id="KW-0723">Serine/threonine-protein kinase</keyword>
<dbReference type="EMBL" id="JACEFO010000461">
    <property type="protein sequence ID" value="KAF8769097.1"/>
    <property type="molecule type" value="Genomic_DNA"/>
</dbReference>
<keyword evidence="5 9" id="KW-0547">Nucleotide-binding</keyword>
<protein>
    <recommendedName>
        <fullName evidence="2">[RNA-polymerase]-subunit kinase</fullName>
        <ecNumber evidence="2">2.7.11.23</ecNumber>
    </recommendedName>
</protein>
<dbReference type="GO" id="GO:0007346">
    <property type="term" value="P:regulation of mitotic cell cycle"/>
    <property type="evidence" value="ECO:0007669"/>
    <property type="project" value="TreeGrafter"/>
</dbReference>
<feature type="binding site" evidence="9">
    <location>
        <position position="120"/>
    </location>
    <ligand>
        <name>ATP</name>
        <dbReference type="ChEBI" id="CHEBI:30616"/>
    </ligand>
</feature>
<evidence type="ECO:0000256" key="1">
    <source>
        <dbReference type="ARBA" id="ARBA00006485"/>
    </source>
</evidence>
<dbReference type="Pfam" id="PF00069">
    <property type="entry name" value="Pkinase"/>
    <property type="match status" value="1"/>
</dbReference>
<dbReference type="InterPro" id="IPR011009">
    <property type="entry name" value="Kinase-like_dom_sf"/>
</dbReference>
<dbReference type="InterPro" id="IPR017441">
    <property type="entry name" value="Protein_kinase_ATP_BS"/>
</dbReference>
<dbReference type="InterPro" id="IPR000719">
    <property type="entry name" value="Prot_kinase_dom"/>
</dbReference>
<comment type="catalytic activity">
    <reaction evidence="8">
        <text>[DNA-directed RNA polymerase] + ATP = phospho-[DNA-directed RNA polymerase] + ADP + H(+)</text>
        <dbReference type="Rhea" id="RHEA:10216"/>
        <dbReference type="Rhea" id="RHEA-COMP:11321"/>
        <dbReference type="Rhea" id="RHEA-COMP:11322"/>
        <dbReference type="ChEBI" id="CHEBI:15378"/>
        <dbReference type="ChEBI" id="CHEBI:30616"/>
        <dbReference type="ChEBI" id="CHEBI:43176"/>
        <dbReference type="ChEBI" id="CHEBI:68546"/>
        <dbReference type="ChEBI" id="CHEBI:456216"/>
        <dbReference type="EC" id="2.7.11.23"/>
    </reaction>
</comment>
<dbReference type="GO" id="GO:0005524">
    <property type="term" value="F:ATP binding"/>
    <property type="evidence" value="ECO:0007669"/>
    <property type="project" value="UniProtKB-UniRule"/>
</dbReference>
<feature type="domain" description="Protein kinase" evidence="11">
    <location>
        <begin position="91"/>
        <end position="357"/>
    </location>
</feature>
<sequence>MIEWSESDFDTSSVCNVHSSAETLLSPTPPSPAARTLPPLSSLSGALGLEPLMAAATRKRPAAALGTTTSCCPAPATKKRVRHKIGSIYNYEKLEVLGEGTYGVVVKGRDRRTGETVAIKWIRPNANGVTDLTAVLREAGCLEACRGHPSVVQMKEVVADEVTRHVFIVMEFVGPSLQTQLTRPFSAAETRAMMRQLLRGAEKLHGEGIVHRDIKPDNILIGSGGGAVKICDVGMAVPARPAGGEPYPEEVVAALWYRAPELLGGGRRYGAAVDMWALGCVMAELLLGEPLFRDAGTEEDILHMARDVEYAMESTPEVAFGGLPDLTEAGREVLRGLLSVKPEKRLTAAEALGHRWFDEEDDAALSSSALCSQPPERRVCIRFIV</sequence>
<dbReference type="PANTHER" id="PTHR24056:SF432">
    <property type="entry name" value="OS10G0154500 PROTEIN"/>
    <property type="match status" value="1"/>
</dbReference>
<evidence type="ECO:0000259" key="11">
    <source>
        <dbReference type="PROSITE" id="PS50011"/>
    </source>
</evidence>
<dbReference type="EC" id="2.7.11.23" evidence="2"/>
<dbReference type="GO" id="GO:0008353">
    <property type="term" value="F:RNA polymerase II CTD heptapeptide repeat kinase activity"/>
    <property type="evidence" value="ECO:0007669"/>
    <property type="project" value="UniProtKB-EC"/>
</dbReference>
<dbReference type="SUPFAM" id="SSF56112">
    <property type="entry name" value="Protein kinase-like (PK-like)"/>
    <property type="match status" value="1"/>
</dbReference>
<evidence type="ECO:0000256" key="4">
    <source>
        <dbReference type="ARBA" id="ARBA00022679"/>
    </source>
</evidence>
<dbReference type="Proteomes" id="UP000636709">
    <property type="component" value="Unassembled WGS sequence"/>
</dbReference>
<evidence type="ECO:0000256" key="2">
    <source>
        <dbReference type="ARBA" id="ARBA00012409"/>
    </source>
</evidence>
<dbReference type="InterPro" id="IPR008271">
    <property type="entry name" value="Ser/Thr_kinase_AS"/>
</dbReference>
<evidence type="ECO:0000256" key="3">
    <source>
        <dbReference type="ARBA" id="ARBA00022553"/>
    </source>
</evidence>
<evidence type="ECO:0000256" key="5">
    <source>
        <dbReference type="ARBA" id="ARBA00022741"/>
    </source>
</evidence>
<dbReference type="OrthoDB" id="648396at2759"/>
<dbReference type="SMART" id="SM00220">
    <property type="entry name" value="S_TKc"/>
    <property type="match status" value="1"/>
</dbReference>
<evidence type="ECO:0000256" key="10">
    <source>
        <dbReference type="RuleBase" id="RU000304"/>
    </source>
</evidence>
<reference evidence="12" key="1">
    <citation type="submission" date="2020-07" db="EMBL/GenBank/DDBJ databases">
        <title>Genome sequence and genetic diversity analysis of an under-domesticated orphan crop, white fonio (Digitaria exilis).</title>
        <authorList>
            <person name="Bennetzen J.L."/>
            <person name="Chen S."/>
            <person name="Ma X."/>
            <person name="Wang X."/>
            <person name="Yssel A.E.J."/>
            <person name="Chaluvadi S.R."/>
            <person name="Johnson M."/>
            <person name="Gangashetty P."/>
            <person name="Hamidou F."/>
            <person name="Sanogo M.D."/>
            <person name="Zwaenepoel A."/>
            <person name="Wallace J."/>
            <person name="Van De Peer Y."/>
            <person name="Van Deynze A."/>
        </authorList>
    </citation>
    <scope>NUCLEOTIDE SEQUENCE</scope>
    <source>
        <tissue evidence="12">Leaves</tissue>
    </source>
</reference>
<dbReference type="PROSITE" id="PS00108">
    <property type="entry name" value="PROTEIN_KINASE_ST"/>
    <property type="match status" value="1"/>
</dbReference>
<evidence type="ECO:0000256" key="6">
    <source>
        <dbReference type="ARBA" id="ARBA00022777"/>
    </source>
</evidence>
<accession>A0A835FP31</accession>
<dbReference type="Gene3D" id="3.30.200.20">
    <property type="entry name" value="Phosphorylase Kinase, domain 1"/>
    <property type="match status" value="1"/>
</dbReference>
<keyword evidence="7 9" id="KW-0067">ATP-binding</keyword>